<reference evidence="1 2" key="1">
    <citation type="journal article" date="2022" name="Int. J. Syst. Evol. Microbiol.">
        <title>Prevotella herbatica sp. nov., a plant polysaccharide-decomposing anaerobic bacterium isolated from a methanogenic reactor.</title>
        <authorList>
            <person name="Uek A."/>
            <person name="Tonouchi A."/>
            <person name="Kaku N."/>
            <person name="Ueki K."/>
        </authorList>
    </citation>
    <scope>NUCLEOTIDE SEQUENCE [LARGE SCALE GENOMIC DNA]</scope>
    <source>
        <strain evidence="1 2">WR041</strain>
    </source>
</reference>
<gene>
    <name evidence="1" type="ORF">prwr041_08000</name>
</gene>
<sequence>MKNIFARVYDTLFNVCNKRDLGEWDVTPQSDRNIYGVYHVYCDTDWERLVVKQIESLKTSGLFDATTTFYVSCITSKESDVDKLKEIVDSDKLQIISVTDNPRKYEYPALEFVKQISAAEDCMIYYFHTKGISYQTSDCTDRAFLSFKNKIVAWCEMMEYFIFFKWNVAVNALNSGYDTYGCYLWPPRKQKMYSGSYWWANSLYIRTLPDFSEDVISHDRFYSETWLFENTHKFFSAFDTTADLYFVRISRSLYAKGTTKVTDKFRFIFMYNYRKIQKHVFGYNYKKICQKKFQKLKNKTA</sequence>
<dbReference type="EMBL" id="AP024484">
    <property type="protein sequence ID" value="BCS84907.1"/>
    <property type="molecule type" value="Genomic_DNA"/>
</dbReference>
<accession>A0ABM7NWU7</accession>
<name>A0ABM7NWU7_9BACT</name>
<evidence type="ECO:0000313" key="2">
    <source>
        <dbReference type="Proteomes" id="UP001319045"/>
    </source>
</evidence>
<proteinExistence type="predicted"/>
<dbReference type="RefSeq" id="WP_207155100.1">
    <property type="nucleotide sequence ID" value="NZ_AP024484.1"/>
</dbReference>
<protein>
    <submittedName>
        <fullName evidence="1">Uncharacterized protein</fullName>
    </submittedName>
</protein>
<evidence type="ECO:0000313" key="1">
    <source>
        <dbReference type="EMBL" id="BCS84907.1"/>
    </source>
</evidence>
<dbReference type="Proteomes" id="UP001319045">
    <property type="component" value="Chromosome"/>
</dbReference>
<organism evidence="1 2">
    <name type="scientific">Prevotella herbatica</name>
    <dbReference type="NCBI Taxonomy" id="2801997"/>
    <lineage>
        <taxon>Bacteria</taxon>
        <taxon>Pseudomonadati</taxon>
        <taxon>Bacteroidota</taxon>
        <taxon>Bacteroidia</taxon>
        <taxon>Bacteroidales</taxon>
        <taxon>Prevotellaceae</taxon>
        <taxon>Prevotella</taxon>
    </lineage>
</organism>
<keyword evidence="2" id="KW-1185">Reference proteome</keyword>